<evidence type="ECO:0000313" key="1">
    <source>
        <dbReference type="EMBL" id="BAT78844.1"/>
    </source>
</evidence>
<evidence type="ECO:0000313" key="2">
    <source>
        <dbReference type="Proteomes" id="UP000291084"/>
    </source>
</evidence>
<gene>
    <name evidence="1" type="primary">Vigan.02G158800</name>
    <name evidence="1" type="ORF">VIGAN_02158800</name>
</gene>
<dbReference type="AlphaFoldDB" id="A0A0S3RE46"/>
<protein>
    <submittedName>
        <fullName evidence="1">Uncharacterized protein</fullName>
    </submittedName>
</protein>
<sequence>MFNCHSDFALILCDVLALGNFEYDLGILHFSSLAYPFHSLPLHLILSLSFFSLLSIHFKPFPPTNHSLETCEM</sequence>
<dbReference type="EMBL" id="AP015035">
    <property type="protein sequence ID" value="BAT78844.1"/>
    <property type="molecule type" value="Genomic_DNA"/>
</dbReference>
<keyword evidence="2" id="KW-1185">Reference proteome</keyword>
<dbReference type="Proteomes" id="UP000291084">
    <property type="component" value="Chromosome 2"/>
</dbReference>
<accession>A0A0S3RE46</accession>
<organism evidence="1 2">
    <name type="scientific">Vigna angularis var. angularis</name>
    <dbReference type="NCBI Taxonomy" id="157739"/>
    <lineage>
        <taxon>Eukaryota</taxon>
        <taxon>Viridiplantae</taxon>
        <taxon>Streptophyta</taxon>
        <taxon>Embryophyta</taxon>
        <taxon>Tracheophyta</taxon>
        <taxon>Spermatophyta</taxon>
        <taxon>Magnoliopsida</taxon>
        <taxon>eudicotyledons</taxon>
        <taxon>Gunneridae</taxon>
        <taxon>Pentapetalae</taxon>
        <taxon>rosids</taxon>
        <taxon>fabids</taxon>
        <taxon>Fabales</taxon>
        <taxon>Fabaceae</taxon>
        <taxon>Papilionoideae</taxon>
        <taxon>50 kb inversion clade</taxon>
        <taxon>NPAAA clade</taxon>
        <taxon>indigoferoid/millettioid clade</taxon>
        <taxon>Phaseoleae</taxon>
        <taxon>Vigna</taxon>
    </lineage>
</organism>
<name>A0A0S3RE46_PHAAN</name>
<proteinExistence type="predicted"/>
<reference evidence="1 2" key="1">
    <citation type="journal article" date="2015" name="Sci. Rep.">
        <title>The power of single molecule real-time sequencing technology in the de novo assembly of a eukaryotic genome.</title>
        <authorList>
            <person name="Sakai H."/>
            <person name="Naito K."/>
            <person name="Ogiso-Tanaka E."/>
            <person name="Takahashi Y."/>
            <person name="Iseki K."/>
            <person name="Muto C."/>
            <person name="Satou K."/>
            <person name="Teruya K."/>
            <person name="Shiroma A."/>
            <person name="Shimoji M."/>
            <person name="Hirano T."/>
            <person name="Itoh T."/>
            <person name="Kaga A."/>
            <person name="Tomooka N."/>
        </authorList>
    </citation>
    <scope>NUCLEOTIDE SEQUENCE [LARGE SCALE GENOMIC DNA]</scope>
    <source>
        <strain evidence="2">cv. Shumari</strain>
    </source>
</reference>